<dbReference type="Proteomes" id="UP000827889">
    <property type="component" value="Chromosome 7"/>
</dbReference>
<sequence length="176" mass="19604">MDFDIKNNAQYPLYRTISSTSSSAPQSPMYRHSVYPKVAAQPHASATHPSPYHQTAHPPSTSSSAGLGVRVAILPEYRIPPPNVSDSPYSPVFLHKLEREVKAASSLTLTLREKFELRQRKKARTGAGLPWKIFHHEPPSQLNQVVVAIQLLVNTLHPGLVLKLFLWQLQITGTLL</sequence>
<gene>
    <name evidence="3" type="primary">LOC115752479</name>
</gene>
<dbReference type="RefSeq" id="XP_030546543.2">
    <property type="nucleotide sequence ID" value="XM_030690683.2"/>
</dbReference>
<feature type="region of interest" description="Disordered" evidence="1">
    <location>
        <begin position="40"/>
        <end position="64"/>
    </location>
</feature>
<evidence type="ECO:0000256" key="1">
    <source>
        <dbReference type="SAM" id="MobiDB-lite"/>
    </source>
</evidence>
<keyword evidence="2" id="KW-1185">Reference proteome</keyword>
<reference evidence="3" key="1">
    <citation type="submission" date="2025-08" db="UniProtKB">
        <authorList>
            <consortium name="RefSeq"/>
        </authorList>
    </citation>
    <scope>IDENTIFICATION</scope>
    <source>
        <tissue evidence="3">Leaf</tissue>
    </source>
</reference>
<organism evidence="2 3">
    <name type="scientific">Rhodamnia argentea</name>
    <dbReference type="NCBI Taxonomy" id="178133"/>
    <lineage>
        <taxon>Eukaryota</taxon>
        <taxon>Viridiplantae</taxon>
        <taxon>Streptophyta</taxon>
        <taxon>Embryophyta</taxon>
        <taxon>Tracheophyta</taxon>
        <taxon>Spermatophyta</taxon>
        <taxon>Magnoliopsida</taxon>
        <taxon>eudicotyledons</taxon>
        <taxon>Gunneridae</taxon>
        <taxon>Pentapetalae</taxon>
        <taxon>rosids</taxon>
        <taxon>malvids</taxon>
        <taxon>Myrtales</taxon>
        <taxon>Myrtaceae</taxon>
        <taxon>Myrtoideae</taxon>
        <taxon>Myrteae</taxon>
        <taxon>Australasian group</taxon>
        <taxon>Rhodamnia</taxon>
    </lineage>
</organism>
<dbReference type="GeneID" id="115752479"/>
<protein>
    <submittedName>
        <fullName evidence="3">Uncharacterized protein LOC115752479</fullName>
    </submittedName>
</protein>
<evidence type="ECO:0000313" key="2">
    <source>
        <dbReference type="Proteomes" id="UP000827889"/>
    </source>
</evidence>
<evidence type="ECO:0000313" key="3">
    <source>
        <dbReference type="RefSeq" id="XP_030546543.2"/>
    </source>
</evidence>
<proteinExistence type="predicted"/>
<name>A0A8B8QJ37_9MYRT</name>
<accession>A0A8B8QJ37</accession>
<dbReference type="AlphaFoldDB" id="A0A8B8QJ37"/>
<dbReference type="KEGG" id="rarg:115752479"/>